<reference evidence="2" key="1">
    <citation type="submission" date="2022-05" db="EMBL/GenBank/DDBJ databases">
        <authorList>
            <person name="Sun X."/>
        </authorList>
    </citation>
    <scope>NUCLEOTIDE SEQUENCE</scope>
    <source>
        <strain evidence="2">Ai-910</strain>
    </source>
</reference>
<dbReference type="Proteomes" id="UP001056426">
    <property type="component" value="Chromosome"/>
</dbReference>
<keyword evidence="3" id="KW-1185">Reference proteome</keyword>
<reference evidence="2" key="2">
    <citation type="submission" date="2022-06" db="EMBL/GenBank/DDBJ databases">
        <title>Xiashengella guii gen. nov. sp. nov., a bacterium isolated form anaerobic digestion tank.</title>
        <authorList>
            <person name="Huang H."/>
        </authorList>
    </citation>
    <scope>NUCLEOTIDE SEQUENCE</scope>
    <source>
        <strain evidence="2">Ai-910</strain>
    </source>
</reference>
<dbReference type="GO" id="GO:0016787">
    <property type="term" value="F:hydrolase activity"/>
    <property type="evidence" value="ECO:0007669"/>
    <property type="project" value="InterPro"/>
</dbReference>
<sequence>MIRYVLAFVIIIFIVSCSWFEELAGKNSDQFTFTNLNDSGEQVLSHSSQLVILIPDIQEYTRYSSRRRKLTELTKRVLHISESDFNILLVLQVGDITDGNEESEYLAAKRSFSVFDGKIDYVLAVGNHDYGEGGNSKDRTTLYNDYFDESKMKTYVTSYEDGAYENSIYEFKIQGNEFYLVNLEFGPRDAVVEWASKYVNEMHGTGILLTHAFLDKNGERYDHEKYSYQTLSPYTFVSKDGSFGDGGVNDGQDLWKKLVMNNNIRLVLCGHRGGGAKSLISENNQGLPVLQNMFAIHEHPESIGGWIQILEFLEDSKTLKVHTYSLFDNIWSPSYIEFIYK</sequence>
<dbReference type="KEGG" id="alkq:M9189_08015"/>
<evidence type="ECO:0000313" key="2">
    <source>
        <dbReference type="EMBL" id="URW78806.1"/>
    </source>
</evidence>
<accession>A0A9J6ZMQ3</accession>
<evidence type="ECO:0000313" key="3">
    <source>
        <dbReference type="Proteomes" id="UP001056426"/>
    </source>
</evidence>
<dbReference type="PROSITE" id="PS51257">
    <property type="entry name" value="PROKAR_LIPOPROTEIN"/>
    <property type="match status" value="1"/>
</dbReference>
<dbReference type="AlphaFoldDB" id="A0A9J6ZMQ3"/>
<dbReference type="SUPFAM" id="SSF56300">
    <property type="entry name" value="Metallo-dependent phosphatases"/>
    <property type="match status" value="1"/>
</dbReference>
<evidence type="ECO:0000259" key="1">
    <source>
        <dbReference type="Pfam" id="PF00149"/>
    </source>
</evidence>
<dbReference type="PANTHER" id="PTHR43143:SF5">
    <property type="entry name" value="SECRETED PROTEIN"/>
    <property type="match status" value="1"/>
</dbReference>
<protein>
    <submittedName>
        <fullName evidence="2">Metallophosphoesterase</fullName>
    </submittedName>
</protein>
<gene>
    <name evidence="2" type="ORF">M9189_08015</name>
</gene>
<proteinExistence type="predicted"/>
<dbReference type="InterPro" id="IPR051918">
    <property type="entry name" value="STPP_CPPED1"/>
</dbReference>
<dbReference type="InterPro" id="IPR004843">
    <property type="entry name" value="Calcineurin-like_PHP"/>
</dbReference>
<dbReference type="Pfam" id="PF00149">
    <property type="entry name" value="Metallophos"/>
    <property type="match status" value="1"/>
</dbReference>
<dbReference type="EMBL" id="CP098400">
    <property type="protein sequence ID" value="URW78806.1"/>
    <property type="molecule type" value="Genomic_DNA"/>
</dbReference>
<dbReference type="InterPro" id="IPR029052">
    <property type="entry name" value="Metallo-depent_PP-like"/>
</dbReference>
<dbReference type="PANTHER" id="PTHR43143">
    <property type="entry name" value="METALLOPHOSPHOESTERASE, CALCINEURIN SUPERFAMILY"/>
    <property type="match status" value="1"/>
</dbReference>
<feature type="domain" description="Calcineurin-like phosphoesterase" evidence="1">
    <location>
        <begin position="53"/>
        <end position="271"/>
    </location>
</feature>
<dbReference type="Gene3D" id="3.60.21.10">
    <property type="match status" value="1"/>
</dbReference>
<dbReference type="RefSeq" id="WP_250722212.1">
    <property type="nucleotide sequence ID" value="NZ_CP098400.1"/>
</dbReference>
<name>A0A9J6ZMQ3_9BACT</name>
<organism evidence="2 3">
    <name type="scientific">Xiashengella succiniciproducens</name>
    <dbReference type="NCBI Taxonomy" id="2949635"/>
    <lineage>
        <taxon>Bacteria</taxon>
        <taxon>Pseudomonadati</taxon>
        <taxon>Bacteroidota</taxon>
        <taxon>Bacteroidia</taxon>
        <taxon>Marinilabiliales</taxon>
        <taxon>Marinilabiliaceae</taxon>
        <taxon>Xiashengella</taxon>
    </lineage>
</organism>